<feature type="domain" description="F-box" evidence="1">
    <location>
        <begin position="22"/>
        <end position="73"/>
    </location>
</feature>
<gene>
    <name evidence="2" type="ORF">ARMOST_16642</name>
</gene>
<proteinExistence type="predicted"/>
<dbReference type="EMBL" id="FUEG01000019">
    <property type="protein sequence ID" value="SJL13203.1"/>
    <property type="molecule type" value="Genomic_DNA"/>
</dbReference>
<keyword evidence="3" id="KW-1185">Reference proteome</keyword>
<evidence type="ECO:0000313" key="3">
    <source>
        <dbReference type="Proteomes" id="UP000219338"/>
    </source>
</evidence>
<dbReference type="InterPro" id="IPR001810">
    <property type="entry name" value="F-box_dom"/>
</dbReference>
<dbReference type="OrthoDB" id="2866812at2759"/>
<dbReference type="Pfam" id="PF12937">
    <property type="entry name" value="F-box-like"/>
    <property type="match status" value="1"/>
</dbReference>
<name>A0A284RWQ8_ARMOS</name>
<evidence type="ECO:0000259" key="1">
    <source>
        <dbReference type="PROSITE" id="PS50181"/>
    </source>
</evidence>
<evidence type="ECO:0000313" key="2">
    <source>
        <dbReference type="EMBL" id="SJL13203.1"/>
    </source>
</evidence>
<dbReference type="InterPro" id="IPR036047">
    <property type="entry name" value="F-box-like_dom_sf"/>
</dbReference>
<dbReference type="SUPFAM" id="SSF81383">
    <property type="entry name" value="F-box domain"/>
    <property type="match status" value="1"/>
</dbReference>
<protein>
    <recommendedName>
        <fullName evidence="1">F-box domain-containing protein</fullName>
    </recommendedName>
</protein>
<dbReference type="Proteomes" id="UP000219338">
    <property type="component" value="Unassembled WGS sequence"/>
</dbReference>
<accession>A0A284RWQ8</accession>
<dbReference type="PROSITE" id="PS50181">
    <property type="entry name" value="FBOX"/>
    <property type="match status" value="1"/>
</dbReference>
<organism evidence="2 3">
    <name type="scientific">Armillaria ostoyae</name>
    <name type="common">Armillaria root rot fungus</name>
    <dbReference type="NCBI Taxonomy" id="47428"/>
    <lineage>
        <taxon>Eukaryota</taxon>
        <taxon>Fungi</taxon>
        <taxon>Dikarya</taxon>
        <taxon>Basidiomycota</taxon>
        <taxon>Agaricomycotina</taxon>
        <taxon>Agaricomycetes</taxon>
        <taxon>Agaricomycetidae</taxon>
        <taxon>Agaricales</taxon>
        <taxon>Marasmiineae</taxon>
        <taxon>Physalacriaceae</taxon>
        <taxon>Armillaria</taxon>
    </lineage>
</organism>
<reference evidence="3" key="1">
    <citation type="journal article" date="2017" name="Nat. Ecol. Evol.">
        <title>Genome expansion and lineage-specific genetic innovations in the forest pathogenic fungi Armillaria.</title>
        <authorList>
            <person name="Sipos G."/>
            <person name="Prasanna A.N."/>
            <person name="Walter M.C."/>
            <person name="O'Connor E."/>
            <person name="Balint B."/>
            <person name="Krizsan K."/>
            <person name="Kiss B."/>
            <person name="Hess J."/>
            <person name="Varga T."/>
            <person name="Slot J."/>
            <person name="Riley R."/>
            <person name="Boka B."/>
            <person name="Rigling D."/>
            <person name="Barry K."/>
            <person name="Lee J."/>
            <person name="Mihaltcheva S."/>
            <person name="LaButti K."/>
            <person name="Lipzen A."/>
            <person name="Waldron R."/>
            <person name="Moloney N.M."/>
            <person name="Sperisen C."/>
            <person name="Kredics L."/>
            <person name="Vagvoelgyi C."/>
            <person name="Patrignani A."/>
            <person name="Fitzpatrick D."/>
            <person name="Nagy I."/>
            <person name="Doyle S."/>
            <person name="Anderson J.B."/>
            <person name="Grigoriev I.V."/>
            <person name="Gueldener U."/>
            <person name="Muensterkoetter M."/>
            <person name="Nagy L.G."/>
        </authorList>
    </citation>
    <scope>NUCLEOTIDE SEQUENCE [LARGE SCALE GENOMIC DNA]</scope>
    <source>
        <strain evidence="3">C18/9</strain>
    </source>
</reference>
<sequence length="474" mass="53370">MAAQKKKRPTRRVHPEWTKPASSPFVDLPNEILAMVVQTLSKKGLFAIARTCRRLNSFATSLWLGSPRQYQKLYSKFDERDAGTSLPFACFQDLRLCVVNKPFIPSMTLVFSTKYHYASLGDFIRYITTIPIPQRPVVHIKLGFFQMWQSLLRSADANAFNIFCTQLVKSECVASFEIPYQHLSEMQQWLDTKGPNSKPLFRPPAFTTLTEVHIAPFSNALIDWFVRSANASPIKKLSVGAPCQRRCAIPIRRLHLPQLRHLTILGGLFTVSEISSFLSDAAHSSLESVSFGSVSQLLSEIDTRSEEAFLRLPPNKGLPNLTTVAANSGLLLSFLTVLEEACPNLERMDVLSAGWKEELGEGCREVLSWISRQPAVHCVGLPMQDFRNKDWECLIADRDGTVVLPRVVRLACPCVLYALPFQSDLANVSAVFPGVVEYELPRKPALFQDVVEEAKMVWPALKRLVFYDEIHSLE</sequence>
<dbReference type="AlphaFoldDB" id="A0A284RWQ8"/>